<dbReference type="InterPro" id="IPR009651">
    <property type="entry name" value="Met_g_lyase_put"/>
</dbReference>
<dbReference type="Proteomes" id="UP000579136">
    <property type="component" value="Unassembled WGS sequence"/>
</dbReference>
<sequence>MKHAQSIIEQSEAHIQPLIDENKRIAYYNFKKVMQAFNSHSVMESDFTGTTGYGYDDTGRDKLEDIYRDVFEAEDALVRAQIISGTHAISLSLLSLLNRGDELLYITGWPYDTLEKVIGESEEDIGSMKELGIDFNYINLIDDKEFDVDKILNSINDNTKVIGIQRSRGYSTRKSMTIRQIEAVITEIKKHYPNIIIFVDNCYGEFVETKEPVEVGADIVAGSLIKNPGGGLAKMGGYVVGRKDLIERVSYRLTVPGIGKEMGASLEVLLDMYQGLFMAPHAVIESLNGALLTSHVLTSLGYKTDPLFDEKRTDLIQSIEFNTEEEMISFIQMVQSASPVNSKFLPIPDLIPGYQHPVIMAAGTFIQGASLELSADGPVREPYIAFMQGGLVYEHVKYALEKVLDEWIEKGII</sequence>
<dbReference type="RefSeq" id="WP_183674507.1">
    <property type="nucleotide sequence ID" value="NZ_CBCRYX010000005.1"/>
</dbReference>
<dbReference type="Pfam" id="PF06838">
    <property type="entry name" value="Met_gamma_lyase"/>
    <property type="match status" value="1"/>
</dbReference>
<dbReference type="PANTHER" id="PTHR46658:SF1">
    <property type="entry name" value="CYS OR MET METABOLISM PYRIDOXAL-PHOSPHATE-DEPENDENT ENZYME"/>
    <property type="match status" value="1"/>
</dbReference>
<reference evidence="1 2" key="1">
    <citation type="submission" date="2020-08" db="EMBL/GenBank/DDBJ databases">
        <title>Genomic Encyclopedia of Type Strains, Phase IV (KMG-IV): sequencing the most valuable type-strain genomes for metagenomic binning, comparative biology and taxonomic classification.</title>
        <authorList>
            <person name="Goeker M."/>
        </authorList>
    </citation>
    <scope>NUCLEOTIDE SEQUENCE [LARGE SCALE GENOMIC DNA]</scope>
    <source>
        <strain evidence="1 2">DSM 19163</strain>
    </source>
</reference>
<protein>
    <submittedName>
        <fullName evidence="1">Cystathionine beta-lyase family protein involved in aluminum resistance</fullName>
    </submittedName>
</protein>
<organism evidence="1 2">
    <name type="scientific">Nosocomiicoccus ampullae</name>
    <dbReference type="NCBI Taxonomy" id="489910"/>
    <lineage>
        <taxon>Bacteria</taxon>
        <taxon>Bacillati</taxon>
        <taxon>Bacillota</taxon>
        <taxon>Bacilli</taxon>
        <taxon>Bacillales</taxon>
        <taxon>Staphylococcaceae</taxon>
        <taxon>Nosocomiicoccus</taxon>
    </lineage>
</organism>
<dbReference type="SUPFAM" id="SSF53383">
    <property type="entry name" value="PLP-dependent transferases"/>
    <property type="match status" value="1"/>
</dbReference>
<evidence type="ECO:0000313" key="2">
    <source>
        <dbReference type="Proteomes" id="UP000579136"/>
    </source>
</evidence>
<dbReference type="Gene3D" id="3.90.1150.60">
    <property type="entry name" value="Methioning gamme-lyase, C-terminal domain"/>
    <property type="match status" value="1"/>
</dbReference>
<dbReference type="EMBL" id="JACHHF010000006">
    <property type="protein sequence ID" value="MBB5176292.1"/>
    <property type="molecule type" value="Genomic_DNA"/>
</dbReference>
<keyword evidence="2" id="KW-1185">Reference proteome</keyword>
<dbReference type="AlphaFoldDB" id="A0A9Q2HGB9"/>
<accession>A0A9Q2HGB9</accession>
<dbReference type="InterPro" id="IPR015421">
    <property type="entry name" value="PyrdxlP-dep_Trfase_major"/>
</dbReference>
<dbReference type="Gene3D" id="3.40.640.10">
    <property type="entry name" value="Type I PLP-dependent aspartate aminotransferase-like (Major domain)"/>
    <property type="match status" value="1"/>
</dbReference>
<proteinExistence type="predicted"/>
<dbReference type="PANTHER" id="PTHR46658">
    <property type="entry name" value="CYS OR MET METABOLISM PYRIDOXAL-PHOSPHATE-DEPENDENT ENZYME"/>
    <property type="match status" value="1"/>
</dbReference>
<dbReference type="InterPro" id="IPR015424">
    <property type="entry name" value="PyrdxlP-dep_Trfase"/>
</dbReference>
<name>A0A9Q2HGB9_9STAP</name>
<gene>
    <name evidence="1" type="ORF">HNQ45_001179</name>
</gene>
<comment type="caution">
    <text evidence="1">The sequence shown here is derived from an EMBL/GenBank/DDBJ whole genome shotgun (WGS) entry which is preliminary data.</text>
</comment>
<evidence type="ECO:0000313" key="1">
    <source>
        <dbReference type="EMBL" id="MBB5176292.1"/>
    </source>
</evidence>